<evidence type="ECO:0000313" key="1">
    <source>
        <dbReference type="EMBL" id="VDP19374.1"/>
    </source>
</evidence>
<keyword evidence="2" id="KW-1185">Reference proteome</keyword>
<proteinExistence type="predicted"/>
<accession>A0A183IYV5</accession>
<dbReference type="WBParaSite" id="SBAD_0000912301-mRNA-1">
    <property type="protein sequence ID" value="SBAD_0000912301-mRNA-1"/>
    <property type="gene ID" value="SBAD_0000912301"/>
</dbReference>
<gene>
    <name evidence="1" type="ORF">SBAD_LOCUS8803</name>
</gene>
<reference evidence="3" key="1">
    <citation type="submission" date="2016-06" db="UniProtKB">
        <authorList>
            <consortium name="WormBaseParasite"/>
        </authorList>
    </citation>
    <scope>IDENTIFICATION</scope>
</reference>
<evidence type="ECO:0000313" key="3">
    <source>
        <dbReference type="WBParaSite" id="SBAD_0000912301-mRNA-1"/>
    </source>
</evidence>
<sequence length="146" mass="15826">MIAECRVGVKWPSPDIQDFSAELFCRVTVGQKAKDQKKRPRATFLVPDSRRWWVGRLLTTQANVRCIGPAGSNARSPLVRVAVGSETRVKGGGCDDEGCGPVDQSVLIGARGEARRGKARHSHNGRNARSPSDGAYVPWLTCGLVQ</sequence>
<organism evidence="3">
    <name type="scientific">Soboliphyme baturini</name>
    <dbReference type="NCBI Taxonomy" id="241478"/>
    <lineage>
        <taxon>Eukaryota</taxon>
        <taxon>Metazoa</taxon>
        <taxon>Ecdysozoa</taxon>
        <taxon>Nematoda</taxon>
        <taxon>Enoplea</taxon>
        <taxon>Dorylaimia</taxon>
        <taxon>Dioctophymatida</taxon>
        <taxon>Dioctophymatoidea</taxon>
        <taxon>Soboliphymatidae</taxon>
        <taxon>Soboliphyme</taxon>
    </lineage>
</organism>
<dbReference type="Proteomes" id="UP000270296">
    <property type="component" value="Unassembled WGS sequence"/>
</dbReference>
<evidence type="ECO:0000313" key="2">
    <source>
        <dbReference type="Proteomes" id="UP000270296"/>
    </source>
</evidence>
<dbReference type="AlphaFoldDB" id="A0A183IYV5"/>
<protein>
    <submittedName>
        <fullName evidence="1 3">Uncharacterized protein</fullName>
    </submittedName>
</protein>
<reference evidence="1 2" key="2">
    <citation type="submission" date="2018-11" db="EMBL/GenBank/DDBJ databases">
        <authorList>
            <consortium name="Pathogen Informatics"/>
        </authorList>
    </citation>
    <scope>NUCLEOTIDE SEQUENCE [LARGE SCALE GENOMIC DNA]</scope>
</reference>
<name>A0A183IYV5_9BILA</name>
<dbReference type="EMBL" id="UZAM01011987">
    <property type="protein sequence ID" value="VDP19374.1"/>
    <property type="molecule type" value="Genomic_DNA"/>
</dbReference>